<name>A0A6A6ECW0_9PEZI</name>
<evidence type="ECO:0000313" key="1">
    <source>
        <dbReference type="EMBL" id="KAF2188632.1"/>
    </source>
</evidence>
<feature type="non-terminal residue" evidence="1">
    <location>
        <position position="163"/>
    </location>
</feature>
<dbReference type="Proteomes" id="UP000800200">
    <property type="component" value="Unassembled WGS sequence"/>
</dbReference>
<evidence type="ECO:0000313" key="2">
    <source>
        <dbReference type="Proteomes" id="UP000800200"/>
    </source>
</evidence>
<protein>
    <submittedName>
        <fullName evidence="1">Uncharacterized protein</fullName>
    </submittedName>
</protein>
<keyword evidence="2" id="KW-1185">Reference proteome</keyword>
<gene>
    <name evidence="1" type="ORF">K469DRAFT_703223</name>
</gene>
<proteinExistence type="predicted"/>
<reference evidence="1" key="1">
    <citation type="journal article" date="2020" name="Stud. Mycol.">
        <title>101 Dothideomycetes genomes: a test case for predicting lifestyles and emergence of pathogens.</title>
        <authorList>
            <person name="Haridas S."/>
            <person name="Albert R."/>
            <person name="Binder M."/>
            <person name="Bloem J."/>
            <person name="Labutti K."/>
            <person name="Salamov A."/>
            <person name="Andreopoulos B."/>
            <person name="Baker S."/>
            <person name="Barry K."/>
            <person name="Bills G."/>
            <person name="Bluhm B."/>
            <person name="Cannon C."/>
            <person name="Castanera R."/>
            <person name="Culley D."/>
            <person name="Daum C."/>
            <person name="Ezra D."/>
            <person name="Gonzalez J."/>
            <person name="Henrissat B."/>
            <person name="Kuo A."/>
            <person name="Liang C."/>
            <person name="Lipzen A."/>
            <person name="Lutzoni F."/>
            <person name="Magnuson J."/>
            <person name="Mondo S."/>
            <person name="Nolan M."/>
            <person name="Ohm R."/>
            <person name="Pangilinan J."/>
            <person name="Park H.-J."/>
            <person name="Ramirez L."/>
            <person name="Alfaro M."/>
            <person name="Sun H."/>
            <person name="Tritt A."/>
            <person name="Yoshinaga Y."/>
            <person name="Zwiers L.-H."/>
            <person name="Turgeon B."/>
            <person name="Goodwin S."/>
            <person name="Spatafora J."/>
            <person name="Crous P."/>
            <person name="Grigoriev I."/>
        </authorList>
    </citation>
    <scope>NUCLEOTIDE SEQUENCE</scope>
    <source>
        <strain evidence="1">CBS 207.26</strain>
    </source>
</reference>
<dbReference type="AlphaFoldDB" id="A0A6A6ECW0"/>
<sequence>MSANSGPNRLPVKEVFTYMPGKDHSSFLAQYLQRLAAWNYLLSKGPDSLGFVSDNLFFWTKIHIRLIPPWYSISITVVLSDKFKFRWQMIRSCVFSNVRSDIRGSSPELCHSNLALRTQARRLHKTTRARSNATAGSHGWRRDHCDWAGCTGSVNSGALSCFL</sequence>
<accession>A0A6A6ECW0</accession>
<organism evidence="1 2">
    <name type="scientific">Zopfia rhizophila CBS 207.26</name>
    <dbReference type="NCBI Taxonomy" id="1314779"/>
    <lineage>
        <taxon>Eukaryota</taxon>
        <taxon>Fungi</taxon>
        <taxon>Dikarya</taxon>
        <taxon>Ascomycota</taxon>
        <taxon>Pezizomycotina</taxon>
        <taxon>Dothideomycetes</taxon>
        <taxon>Dothideomycetes incertae sedis</taxon>
        <taxon>Zopfiaceae</taxon>
        <taxon>Zopfia</taxon>
    </lineage>
</organism>
<dbReference type="EMBL" id="ML994623">
    <property type="protein sequence ID" value="KAF2188632.1"/>
    <property type="molecule type" value="Genomic_DNA"/>
</dbReference>